<sequence>MFPKGSLVYSVLLFLKGMLMGVANKVPGVSGGAVAYVLGFYNELIYSFQKINGKAFMLLINGRFRSLYNYINAKFLIFIVGGMVFSYFTVSKLLDYFLQHNELQVWSLFFGMIIGSGIYLIRKYEGWEFKSYVSLALGIAVGFAITFIHPSGENDNLWFVFLCGVIGVSGMTVPGLSGSYILMLLGNYVFLLVDSVNVLNDVLMGLFTGNTTVLYDSNNQKYLIIISVFTLGSLFGLIFLSQVLAFVLNRWGKIVNAVIIGFIIGSLGTVWPWKEKVYAQSKGVFLTDNFDRKIVVGFHKYLPDINSEQTWIALLFAVIGVFLVLGVERFSKTN</sequence>
<dbReference type="STRING" id="1195760.SAMN05444281_1956"/>
<proteinExistence type="predicted"/>
<gene>
    <name evidence="2" type="ORF">SAMN05444281_1956</name>
</gene>
<evidence type="ECO:0000256" key="1">
    <source>
        <dbReference type="SAM" id="Phobius"/>
    </source>
</evidence>
<dbReference type="EMBL" id="FQXQ01000004">
    <property type="protein sequence ID" value="SHH78857.1"/>
    <property type="molecule type" value="Genomic_DNA"/>
</dbReference>
<feature type="transmembrane region" description="Helical" evidence="1">
    <location>
        <begin position="254"/>
        <end position="273"/>
    </location>
</feature>
<dbReference type="PANTHER" id="PTHR37308:SF1">
    <property type="entry name" value="POLYPRENYL-PHOSPHATE TRANSPORTER"/>
    <property type="match status" value="1"/>
</dbReference>
<dbReference type="Pfam" id="PF04018">
    <property type="entry name" value="VCA0040-like"/>
    <property type="match status" value="1"/>
</dbReference>
<reference evidence="3" key="1">
    <citation type="submission" date="2016-11" db="EMBL/GenBank/DDBJ databases">
        <authorList>
            <person name="Varghese N."/>
            <person name="Submissions S."/>
        </authorList>
    </citation>
    <scope>NUCLEOTIDE SEQUENCE [LARGE SCALE GENOMIC DNA]</scope>
    <source>
        <strain evidence="3">DSM 100572</strain>
    </source>
</reference>
<feature type="transmembrane region" description="Helical" evidence="1">
    <location>
        <begin position="67"/>
        <end position="88"/>
    </location>
</feature>
<dbReference type="OrthoDB" id="9793746at2"/>
<dbReference type="Proteomes" id="UP000184109">
    <property type="component" value="Unassembled WGS sequence"/>
</dbReference>
<feature type="transmembrane region" description="Helical" evidence="1">
    <location>
        <begin position="188"/>
        <end position="207"/>
    </location>
</feature>
<keyword evidence="1" id="KW-1133">Transmembrane helix</keyword>
<keyword evidence="1" id="KW-0812">Transmembrane</keyword>
<feature type="transmembrane region" description="Helical" evidence="1">
    <location>
        <begin position="103"/>
        <end position="121"/>
    </location>
</feature>
<evidence type="ECO:0000313" key="2">
    <source>
        <dbReference type="EMBL" id="SHH78857.1"/>
    </source>
</evidence>
<feature type="transmembrane region" description="Helical" evidence="1">
    <location>
        <begin position="222"/>
        <end position="247"/>
    </location>
</feature>
<keyword evidence="3" id="KW-1185">Reference proteome</keyword>
<name>A0A1M5VUH4_9FLAO</name>
<feature type="transmembrane region" description="Helical" evidence="1">
    <location>
        <begin position="310"/>
        <end position="327"/>
    </location>
</feature>
<keyword evidence="1" id="KW-0472">Membrane</keyword>
<organism evidence="2 3">
    <name type="scientific">Wenyingzhuangia marina</name>
    <dbReference type="NCBI Taxonomy" id="1195760"/>
    <lineage>
        <taxon>Bacteria</taxon>
        <taxon>Pseudomonadati</taxon>
        <taxon>Bacteroidota</taxon>
        <taxon>Flavobacteriia</taxon>
        <taxon>Flavobacteriales</taxon>
        <taxon>Flavobacteriaceae</taxon>
        <taxon>Wenyingzhuangia</taxon>
    </lineage>
</organism>
<feature type="transmembrane region" description="Helical" evidence="1">
    <location>
        <begin position="157"/>
        <end position="176"/>
    </location>
</feature>
<feature type="transmembrane region" description="Helical" evidence="1">
    <location>
        <begin position="133"/>
        <end position="151"/>
    </location>
</feature>
<protein>
    <submittedName>
        <fullName evidence="2">Uncharacterized membrane protein</fullName>
    </submittedName>
</protein>
<dbReference type="PANTHER" id="PTHR37308">
    <property type="entry name" value="INTEGRAL MEMBRANE PROTEIN"/>
    <property type="match status" value="1"/>
</dbReference>
<dbReference type="RefSeq" id="WP_073121001.1">
    <property type="nucleotide sequence ID" value="NZ_BMEN01000004.1"/>
</dbReference>
<accession>A0A1M5VUH4</accession>
<feature type="transmembrane region" description="Helical" evidence="1">
    <location>
        <begin position="29"/>
        <end position="46"/>
    </location>
</feature>
<dbReference type="InterPro" id="IPR007163">
    <property type="entry name" value="VCA0040-like"/>
</dbReference>
<dbReference type="AlphaFoldDB" id="A0A1M5VUH4"/>
<evidence type="ECO:0000313" key="3">
    <source>
        <dbReference type="Proteomes" id="UP000184109"/>
    </source>
</evidence>